<keyword evidence="1" id="KW-0805">Transcription regulation</keyword>
<keyword evidence="3" id="KW-0804">Transcription</keyword>
<dbReference type="InterPro" id="IPR036388">
    <property type="entry name" value="WH-like_DNA-bd_sf"/>
</dbReference>
<dbReference type="SMART" id="SM00421">
    <property type="entry name" value="HTH_LUXR"/>
    <property type="match status" value="1"/>
</dbReference>
<evidence type="ECO:0000256" key="3">
    <source>
        <dbReference type="ARBA" id="ARBA00023163"/>
    </source>
</evidence>
<dbReference type="OrthoDB" id="343383at2"/>
<dbReference type="AlphaFoldDB" id="A0A239Q025"/>
<dbReference type="Pfam" id="PF00196">
    <property type="entry name" value="GerE"/>
    <property type="match status" value="1"/>
</dbReference>
<evidence type="ECO:0000313" key="5">
    <source>
        <dbReference type="EMBL" id="SNT75780.1"/>
    </source>
</evidence>
<feature type="domain" description="HTH luxR-type" evidence="4">
    <location>
        <begin position="182"/>
        <end position="245"/>
    </location>
</feature>
<evidence type="ECO:0000259" key="4">
    <source>
        <dbReference type="PROSITE" id="PS50043"/>
    </source>
</evidence>
<dbReference type="RefSeq" id="WP_089345239.1">
    <property type="nucleotide sequence ID" value="NZ_CP067132.1"/>
</dbReference>
<dbReference type="Proteomes" id="UP000198307">
    <property type="component" value="Unassembled WGS sequence"/>
</dbReference>
<accession>A0A239Q025</accession>
<dbReference type="PROSITE" id="PS00622">
    <property type="entry name" value="HTH_LUXR_1"/>
    <property type="match status" value="1"/>
</dbReference>
<dbReference type="GO" id="GO:0006355">
    <property type="term" value="P:regulation of DNA-templated transcription"/>
    <property type="evidence" value="ECO:0007669"/>
    <property type="project" value="InterPro"/>
</dbReference>
<dbReference type="SUPFAM" id="SSF46894">
    <property type="entry name" value="C-terminal effector domain of the bipartite response regulators"/>
    <property type="match status" value="1"/>
</dbReference>
<reference evidence="5 6" key="1">
    <citation type="submission" date="2017-07" db="EMBL/GenBank/DDBJ databases">
        <authorList>
            <person name="Sun Z.S."/>
            <person name="Albrecht U."/>
            <person name="Echele G."/>
            <person name="Lee C.C."/>
        </authorList>
    </citation>
    <scope>NUCLEOTIDE SEQUENCE [LARGE SCALE GENOMIC DNA]</scope>
    <source>
        <strain evidence="5 6">DSM 14827</strain>
    </source>
</reference>
<dbReference type="GO" id="GO:0003677">
    <property type="term" value="F:DNA binding"/>
    <property type="evidence" value="ECO:0007669"/>
    <property type="project" value="UniProtKB-KW"/>
</dbReference>
<organism evidence="5 6">
    <name type="scientific">Paracoccus seriniphilus</name>
    <dbReference type="NCBI Taxonomy" id="184748"/>
    <lineage>
        <taxon>Bacteria</taxon>
        <taxon>Pseudomonadati</taxon>
        <taxon>Pseudomonadota</taxon>
        <taxon>Alphaproteobacteria</taxon>
        <taxon>Rhodobacterales</taxon>
        <taxon>Paracoccaceae</taxon>
        <taxon>Paracoccus</taxon>
    </lineage>
</organism>
<name>A0A239Q025_9RHOB</name>
<keyword evidence="6" id="KW-1185">Reference proteome</keyword>
<proteinExistence type="predicted"/>
<dbReference type="PRINTS" id="PR00038">
    <property type="entry name" value="HTHLUXR"/>
</dbReference>
<dbReference type="PANTHER" id="PTHR44688:SF16">
    <property type="entry name" value="DNA-BINDING TRANSCRIPTIONAL ACTIVATOR DEVR_DOSR"/>
    <property type="match status" value="1"/>
</dbReference>
<evidence type="ECO:0000313" key="6">
    <source>
        <dbReference type="Proteomes" id="UP000198307"/>
    </source>
</evidence>
<sequence length="245" mass="26826">MTFAGLIDPDRAAALLDIRNPQLFAERLLQLAHSAAGVEELFAYRVGEGAPETLASSSDLGDAEERIRAYSRRFHRSDPAVAARLQASPETGFSCRVSASDIELGAYRRLCFDQPRFAEKICFGWRGDDHSLIVTFYQRKAGRDPDMAQLGALAQIAITGLTRLAAPARKEASPVDEIQGRLSEAYPVLTLRETQVCARTLAGRTARQIAQELGLGQGTVLTYRQRAYQKLGVSKANDLLATVMN</sequence>
<dbReference type="PANTHER" id="PTHR44688">
    <property type="entry name" value="DNA-BINDING TRANSCRIPTIONAL ACTIVATOR DEVR_DOSR"/>
    <property type="match status" value="1"/>
</dbReference>
<evidence type="ECO:0000256" key="1">
    <source>
        <dbReference type="ARBA" id="ARBA00023015"/>
    </source>
</evidence>
<gene>
    <name evidence="5" type="ORF">SAMN05444959_11331</name>
</gene>
<dbReference type="InterPro" id="IPR016032">
    <property type="entry name" value="Sig_transdc_resp-reg_C-effctor"/>
</dbReference>
<keyword evidence="2" id="KW-0238">DNA-binding</keyword>
<dbReference type="InterPro" id="IPR000792">
    <property type="entry name" value="Tscrpt_reg_LuxR_C"/>
</dbReference>
<dbReference type="PROSITE" id="PS50043">
    <property type="entry name" value="HTH_LUXR_2"/>
    <property type="match status" value="1"/>
</dbReference>
<protein>
    <submittedName>
        <fullName evidence="5">Regulatory protein, luxR family</fullName>
    </submittedName>
</protein>
<dbReference type="Gene3D" id="1.10.10.10">
    <property type="entry name" value="Winged helix-like DNA-binding domain superfamily/Winged helix DNA-binding domain"/>
    <property type="match status" value="1"/>
</dbReference>
<evidence type="ECO:0000256" key="2">
    <source>
        <dbReference type="ARBA" id="ARBA00023125"/>
    </source>
</evidence>
<dbReference type="EMBL" id="FZQB01000013">
    <property type="protein sequence ID" value="SNT75780.1"/>
    <property type="molecule type" value="Genomic_DNA"/>
</dbReference>